<dbReference type="EMBL" id="CAJNOW010006623">
    <property type="protein sequence ID" value="CAF1492311.1"/>
    <property type="molecule type" value="Genomic_DNA"/>
</dbReference>
<dbReference type="OrthoDB" id="10031185at2759"/>
<reference evidence="2" key="1">
    <citation type="submission" date="2021-02" db="EMBL/GenBank/DDBJ databases">
        <authorList>
            <person name="Nowell W R."/>
        </authorList>
    </citation>
    <scope>NUCLEOTIDE SEQUENCE</scope>
</reference>
<feature type="compositionally biased region" description="Polar residues" evidence="1">
    <location>
        <begin position="88"/>
        <end position="100"/>
    </location>
</feature>
<evidence type="ECO:0000313" key="4">
    <source>
        <dbReference type="EMBL" id="CAF2139920.1"/>
    </source>
</evidence>
<sequence>MQIATINYPPNPKENFQSDPRSAFHDRQVLTIVTNAEKKQKQRRSFLSDLTANSNKRLPPMKKNSNRPSSMRIKGNGFTASKLHDKSMTSCNQPCRTQSRLSEKNDAIGTRSRSVTPTGAMRSPSKLLSLKFGYPVKLRSSDFYAPSLTESELRLREVSFVSDSIRSANHGCHSTVIPQYEPLQDPNLKDFFQSSLVLDVVRKTLNMDLSERTSEVKKKSKANDRDDDYRRIVAKHSSGYGKLNGYDCIPRNAPPRHYRSMTHAKFRSPSNSSFTSFPTYSSIHFQPKKNSRQSYKAKHLAPLAALSSLSNPTETTSDTAPVSNVSQE</sequence>
<comment type="caution">
    <text evidence="2">The sequence shown here is derived from an EMBL/GenBank/DDBJ whole genome shotgun (WGS) entry which is preliminary data.</text>
</comment>
<evidence type="ECO:0000313" key="3">
    <source>
        <dbReference type="EMBL" id="CAF1492311.1"/>
    </source>
</evidence>
<evidence type="ECO:0000313" key="2">
    <source>
        <dbReference type="EMBL" id="CAF0958435.1"/>
    </source>
</evidence>
<dbReference type="Proteomes" id="UP000663824">
    <property type="component" value="Unassembled WGS sequence"/>
</dbReference>
<dbReference type="Proteomes" id="UP000663834">
    <property type="component" value="Unassembled WGS sequence"/>
</dbReference>
<feature type="region of interest" description="Disordered" evidence="1">
    <location>
        <begin position="305"/>
        <end position="328"/>
    </location>
</feature>
<evidence type="ECO:0000256" key="1">
    <source>
        <dbReference type="SAM" id="MobiDB-lite"/>
    </source>
</evidence>
<dbReference type="EMBL" id="CAJOBJ010004159">
    <property type="protein sequence ID" value="CAF3991058.1"/>
    <property type="molecule type" value="Genomic_DNA"/>
</dbReference>
<dbReference type="AlphaFoldDB" id="A0A814DPI7"/>
<dbReference type="Proteomes" id="UP000681720">
    <property type="component" value="Unassembled WGS sequence"/>
</dbReference>
<name>A0A814DPI7_9BILA</name>
<feature type="compositionally biased region" description="Polar residues" evidence="1">
    <location>
        <begin position="311"/>
        <end position="328"/>
    </location>
</feature>
<dbReference type="EMBL" id="CAJNOV010000022">
    <property type="protein sequence ID" value="CAF0958435.1"/>
    <property type="molecule type" value="Genomic_DNA"/>
</dbReference>
<feature type="region of interest" description="Disordered" evidence="1">
    <location>
        <begin position="37"/>
        <end position="122"/>
    </location>
</feature>
<protein>
    <submittedName>
        <fullName evidence="2">Uncharacterized protein</fullName>
    </submittedName>
</protein>
<accession>A0A814DPI7</accession>
<organism evidence="2 6">
    <name type="scientific">Rotaria magnacalcarata</name>
    <dbReference type="NCBI Taxonomy" id="392030"/>
    <lineage>
        <taxon>Eukaryota</taxon>
        <taxon>Metazoa</taxon>
        <taxon>Spiralia</taxon>
        <taxon>Gnathifera</taxon>
        <taxon>Rotifera</taxon>
        <taxon>Eurotatoria</taxon>
        <taxon>Bdelloidea</taxon>
        <taxon>Philodinida</taxon>
        <taxon>Philodinidae</taxon>
        <taxon>Rotaria</taxon>
    </lineage>
</organism>
<feature type="region of interest" description="Disordered" evidence="1">
    <location>
        <begin position="1"/>
        <end position="23"/>
    </location>
</feature>
<proteinExistence type="predicted"/>
<gene>
    <name evidence="2" type="ORF">CJN711_LOCUS299</name>
    <name evidence="5" type="ORF">GIL414_LOCUS11214</name>
    <name evidence="3" type="ORF">KQP761_LOCUS14167</name>
    <name evidence="4" type="ORF">MBJ925_LOCUS29318</name>
</gene>
<evidence type="ECO:0000313" key="6">
    <source>
        <dbReference type="Proteomes" id="UP000663855"/>
    </source>
</evidence>
<dbReference type="Proteomes" id="UP000663855">
    <property type="component" value="Unassembled WGS sequence"/>
</dbReference>
<dbReference type="EMBL" id="CAJNRE010015677">
    <property type="protein sequence ID" value="CAF2139920.1"/>
    <property type="molecule type" value="Genomic_DNA"/>
</dbReference>
<evidence type="ECO:0000313" key="5">
    <source>
        <dbReference type="EMBL" id="CAF3991058.1"/>
    </source>
</evidence>